<organism evidence="2 3">
    <name type="scientific">Zizania palustris</name>
    <name type="common">Northern wild rice</name>
    <dbReference type="NCBI Taxonomy" id="103762"/>
    <lineage>
        <taxon>Eukaryota</taxon>
        <taxon>Viridiplantae</taxon>
        <taxon>Streptophyta</taxon>
        <taxon>Embryophyta</taxon>
        <taxon>Tracheophyta</taxon>
        <taxon>Spermatophyta</taxon>
        <taxon>Magnoliopsida</taxon>
        <taxon>Liliopsida</taxon>
        <taxon>Poales</taxon>
        <taxon>Poaceae</taxon>
        <taxon>BOP clade</taxon>
        <taxon>Oryzoideae</taxon>
        <taxon>Oryzeae</taxon>
        <taxon>Zizaniinae</taxon>
        <taxon>Zizania</taxon>
    </lineage>
</organism>
<accession>A0A8J5V540</accession>
<protein>
    <submittedName>
        <fullName evidence="2">Uncharacterized protein</fullName>
    </submittedName>
</protein>
<comment type="caution">
    <text evidence="2">The sequence shown here is derived from an EMBL/GenBank/DDBJ whole genome shotgun (WGS) entry which is preliminary data.</text>
</comment>
<name>A0A8J5V540_ZIZPA</name>
<evidence type="ECO:0000256" key="1">
    <source>
        <dbReference type="SAM" id="MobiDB-lite"/>
    </source>
</evidence>
<feature type="compositionally biased region" description="Pro residues" evidence="1">
    <location>
        <begin position="80"/>
        <end position="94"/>
    </location>
</feature>
<dbReference type="AlphaFoldDB" id="A0A8J5V540"/>
<dbReference type="Proteomes" id="UP000729402">
    <property type="component" value="Unassembled WGS sequence"/>
</dbReference>
<feature type="region of interest" description="Disordered" evidence="1">
    <location>
        <begin position="44"/>
        <end position="125"/>
    </location>
</feature>
<sequence>MKVVEENDTPVDVVDTLVISIHALTSISPRARRTMQLYVIINARRLSSSPPPGQAASSRCRHLPPLPPPATASSRRFHLPPLPPLAANGPPPVDTLPASAARRRAPSRPAPRRPLARAAHRGQKG</sequence>
<evidence type="ECO:0000313" key="3">
    <source>
        <dbReference type="Proteomes" id="UP000729402"/>
    </source>
</evidence>
<evidence type="ECO:0000313" key="2">
    <source>
        <dbReference type="EMBL" id="KAG8047701.1"/>
    </source>
</evidence>
<feature type="compositionally biased region" description="Basic residues" evidence="1">
    <location>
        <begin position="101"/>
        <end position="125"/>
    </location>
</feature>
<reference evidence="2" key="1">
    <citation type="journal article" date="2021" name="bioRxiv">
        <title>Whole Genome Assembly and Annotation of Northern Wild Rice, Zizania palustris L., Supports a Whole Genome Duplication in the Zizania Genus.</title>
        <authorList>
            <person name="Haas M."/>
            <person name="Kono T."/>
            <person name="Macchietto M."/>
            <person name="Millas R."/>
            <person name="McGilp L."/>
            <person name="Shao M."/>
            <person name="Duquette J."/>
            <person name="Hirsch C.N."/>
            <person name="Kimball J."/>
        </authorList>
    </citation>
    <scope>NUCLEOTIDE SEQUENCE</scope>
    <source>
        <tissue evidence="2">Fresh leaf tissue</tissue>
    </source>
</reference>
<gene>
    <name evidence="2" type="ORF">GUJ93_ZPchr0008g13553</name>
</gene>
<keyword evidence="3" id="KW-1185">Reference proteome</keyword>
<proteinExistence type="predicted"/>
<dbReference type="EMBL" id="JAAALK010000290">
    <property type="protein sequence ID" value="KAG8047701.1"/>
    <property type="molecule type" value="Genomic_DNA"/>
</dbReference>
<reference evidence="2" key="2">
    <citation type="submission" date="2021-02" db="EMBL/GenBank/DDBJ databases">
        <authorList>
            <person name="Kimball J.A."/>
            <person name="Haas M.W."/>
            <person name="Macchietto M."/>
            <person name="Kono T."/>
            <person name="Duquette J."/>
            <person name="Shao M."/>
        </authorList>
    </citation>
    <scope>NUCLEOTIDE SEQUENCE</scope>
    <source>
        <tissue evidence="2">Fresh leaf tissue</tissue>
    </source>
</reference>